<dbReference type="InterPro" id="IPR000182">
    <property type="entry name" value="GNAT_dom"/>
</dbReference>
<dbReference type="Pfam" id="PF24553">
    <property type="entry name" value="Rv0428c_C"/>
    <property type="match status" value="1"/>
</dbReference>
<name>A0A6M4H838_9PROT</name>
<dbReference type="SUPFAM" id="SSF55729">
    <property type="entry name" value="Acyl-CoA N-acyltransferases (Nat)"/>
    <property type="match status" value="1"/>
</dbReference>
<gene>
    <name evidence="2" type="ORF">DSM104440_01345</name>
</gene>
<dbReference type="Gene3D" id="3.40.630.30">
    <property type="match status" value="1"/>
</dbReference>
<dbReference type="EMBL" id="CP053073">
    <property type="protein sequence ID" value="QJR14544.1"/>
    <property type="molecule type" value="Genomic_DNA"/>
</dbReference>
<keyword evidence="3" id="KW-1185">Reference proteome</keyword>
<dbReference type="Proteomes" id="UP000503096">
    <property type="component" value="Chromosome"/>
</dbReference>
<reference evidence="2 3" key="1">
    <citation type="submission" date="2020-04" db="EMBL/GenBank/DDBJ databases">
        <title>Usitatibacter rugosus gen. nov., sp. nov. and Usitatibacter palustris sp. nov., novel members of Usitatibacteraceae fam. nov. within the order Nitrosomonadales isolated from soil.</title>
        <authorList>
            <person name="Huber K.J."/>
            <person name="Neumann-Schaal M."/>
            <person name="Geppert A."/>
            <person name="Luckner M."/>
            <person name="Wanner G."/>
            <person name="Overmann J."/>
        </authorList>
    </citation>
    <scope>NUCLEOTIDE SEQUENCE [LARGE SCALE GENOMIC DNA]</scope>
    <source>
        <strain evidence="2 3">Swamp67</strain>
    </source>
</reference>
<proteinExistence type="predicted"/>
<dbReference type="InterPro" id="IPR056935">
    <property type="entry name" value="Rv0428c-like_C"/>
</dbReference>
<organism evidence="2 3">
    <name type="scientific">Usitatibacter palustris</name>
    <dbReference type="NCBI Taxonomy" id="2732487"/>
    <lineage>
        <taxon>Bacteria</taxon>
        <taxon>Pseudomonadati</taxon>
        <taxon>Pseudomonadota</taxon>
        <taxon>Betaproteobacteria</taxon>
        <taxon>Nitrosomonadales</taxon>
        <taxon>Usitatibacteraceae</taxon>
        <taxon>Usitatibacter</taxon>
    </lineage>
</organism>
<dbReference type="InParanoid" id="A0A6M4H838"/>
<feature type="domain" description="N-acetyltransferase" evidence="1">
    <location>
        <begin position="113"/>
        <end position="248"/>
    </location>
</feature>
<dbReference type="KEGG" id="upl:DSM104440_01345"/>
<dbReference type="AlphaFoldDB" id="A0A6M4H838"/>
<evidence type="ECO:0000313" key="2">
    <source>
        <dbReference type="EMBL" id="QJR14544.1"/>
    </source>
</evidence>
<dbReference type="RefSeq" id="WP_171161285.1">
    <property type="nucleotide sequence ID" value="NZ_CP053073.1"/>
</dbReference>
<evidence type="ECO:0000259" key="1">
    <source>
        <dbReference type="PROSITE" id="PS51186"/>
    </source>
</evidence>
<accession>A0A6M4H838</accession>
<dbReference type="GO" id="GO:0016747">
    <property type="term" value="F:acyltransferase activity, transferring groups other than amino-acyl groups"/>
    <property type="evidence" value="ECO:0007669"/>
    <property type="project" value="InterPro"/>
</dbReference>
<dbReference type="InterPro" id="IPR016181">
    <property type="entry name" value="Acyl_CoA_acyltransferase"/>
</dbReference>
<evidence type="ECO:0000313" key="3">
    <source>
        <dbReference type="Proteomes" id="UP000503096"/>
    </source>
</evidence>
<sequence>MTLDAWRLEELSLNSSAPPGQLLYDGWVLRLAPGKAKRARSINPVYPSAVPIAEKIAYCEQLYASVGLPAIFRITPFTQPPGLEMELEQRGYGRFDVTAVESAALQPERFDGATVESLPLEEWVAIVGALRRSSREQCAGHLSRLQGCPLAKLPAVLKVEGRVVATGLTIIEGAAAGIFDIITDETQRRAGHARRLVAGLLAHAWSRGARDAYLQVDQANTPARDLYRQFGFTERYLYWYRGRPGEQN</sequence>
<dbReference type="PROSITE" id="PS51186">
    <property type="entry name" value="GNAT"/>
    <property type="match status" value="1"/>
</dbReference>
<protein>
    <recommendedName>
        <fullName evidence="1">N-acetyltransferase domain-containing protein</fullName>
    </recommendedName>
</protein>